<dbReference type="InterPro" id="IPR028896">
    <property type="entry name" value="GcvT/YgfZ/DmdA"/>
</dbReference>
<dbReference type="InterPro" id="IPR022903">
    <property type="entry name" value="GcvT_bac"/>
</dbReference>
<dbReference type="InterPro" id="IPR027266">
    <property type="entry name" value="TrmE/GcvT-like"/>
</dbReference>
<evidence type="ECO:0000256" key="5">
    <source>
        <dbReference type="ARBA" id="ARBA00031395"/>
    </source>
</evidence>
<comment type="caution">
    <text evidence="11">The sequence shown here is derived from an EMBL/GenBank/DDBJ whole genome shotgun (WGS) entry which is preliminary data.</text>
</comment>
<dbReference type="AlphaFoldDB" id="A0A2U2N198"/>
<feature type="domain" description="Aminomethyltransferase C-terminal" evidence="10">
    <location>
        <begin position="280"/>
        <end position="353"/>
    </location>
</feature>
<dbReference type="Gene3D" id="2.40.30.110">
    <property type="entry name" value="Aminomethyltransferase beta-barrel domains"/>
    <property type="match status" value="1"/>
</dbReference>
<evidence type="ECO:0000256" key="1">
    <source>
        <dbReference type="ARBA" id="ARBA00008609"/>
    </source>
</evidence>
<organism evidence="11 12">
    <name type="scientific">Sediminicurvatus halobius</name>
    <dbReference type="NCBI Taxonomy" id="2182432"/>
    <lineage>
        <taxon>Bacteria</taxon>
        <taxon>Pseudomonadati</taxon>
        <taxon>Pseudomonadota</taxon>
        <taxon>Gammaproteobacteria</taxon>
        <taxon>Chromatiales</taxon>
        <taxon>Ectothiorhodospiraceae</taxon>
        <taxon>Sediminicurvatus</taxon>
    </lineage>
</organism>
<dbReference type="Proteomes" id="UP000245474">
    <property type="component" value="Unassembled WGS sequence"/>
</dbReference>
<dbReference type="GO" id="GO:0032259">
    <property type="term" value="P:methylation"/>
    <property type="evidence" value="ECO:0007669"/>
    <property type="project" value="UniProtKB-KW"/>
</dbReference>
<evidence type="ECO:0000256" key="6">
    <source>
        <dbReference type="ARBA" id="ARBA00047665"/>
    </source>
</evidence>
<dbReference type="Gene3D" id="3.30.1360.120">
    <property type="entry name" value="Probable tRNA modification gtpase trme, domain 1"/>
    <property type="match status" value="1"/>
</dbReference>
<feature type="binding site" evidence="8">
    <location>
        <position position="196"/>
    </location>
    <ligand>
        <name>substrate</name>
    </ligand>
</feature>
<protein>
    <recommendedName>
        <fullName evidence="2 7">Aminomethyltransferase</fullName>
        <ecNumber evidence="2 7">2.1.2.10</ecNumber>
    </recommendedName>
    <alternativeName>
        <fullName evidence="5 7">Glycine cleavage system T protein</fullName>
    </alternativeName>
</protein>
<dbReference type="OrthoDB" id="9774591at2"/>
<dbReference type="NCBIfam" id="NF001567">
    <property type="entry name" value="PRK00389.1"/>
    <property type="match status" value="1"/>
</dbReference>
<dbReference type="FunFam" id="4.10.1250.10:FF:000001">
    <property type="entry name" value="Aminomethyltransferase"/>
    <property type="match status" value="1"/>
</dbReference>
<dbReference type="Gene3D" id="4.10.1250.10">
    <property type="entry name" value="Aminomethyltransferase fragment"/>
    <property type="match status" value="1"/>
</dbReference>
<dbReference type="Pfam" id="PF08669">
    <property type="entry name" value="GCV_T_C"/>
    <property type="match status" value="1"/>
</dbReference>
<dbReference type="EC" id="2.1.2.10" evidence="2 7"/>
<dbReference type="SUPFAM" id="SSF101790">
    <property type="entry name" value="Aminomethyltransferase beta-barrel domain"/>
    <property type="match status" value="1"/>
</dbReference>
<dbReference type="FunFam" id="3.30.70.1400:FF:000001">
    <property type="entry name" value="Aminomethyltransferase"/>
    <property type="match status" value="1"/>
</dbReference>
<keyword evidence="4 7" id="KW-0808">Transferase</keyword>
<accession>A0A2U2N198</accession>
<keyword evidence="3 7" id="KW-0032">Aminotransferase</keyword>
<dbReference type="EMBL" id="QFFI01000014">
    <property type="protein sequence ID" value="PWG62966.1"/>
    <property type="molecule type" value="Genomic_DNA"/>
</dbReference>
<dbReference type="GO" id="GO:0005829">
    <property type="term" value="C:cytosol"/>
    <property type="evidence" value="ECO:0007669"/>
    <property type="project" value="TreeGrafter"/>
</dbReference>
<dbReference type="Pfam" id="PF01571">
    <property type="entry name" value="GCV_T"/>
    <property type="match status" value="1"/>
</dbReference>
<dbReference type="GO" id="GO:0004047">
    <property type="term" value="F:aminomethyltransferase activity"/>
    <property type="evidence" value="ECO:0007669"/>
    <property type="project" value="UniProtKB-UniRule"/>
</dbReference>
<sequence length="361" mass="39402">MGHRTALHGRHREAGARLVDFAGWEMPIQYRSQIEEHHAVRRAAGAFDVSHMGVVDIEGERATDCLRYLLANDVGRLEADGRALYTCLLNEQGGVLDDLIVYRRDPQRYRTVVNAATREKDLAWMRRHAEAFGVSVRYRDDLAMIAVQGPEARERAGPALPMAVAEPAAALRPFTAAEGGGWFVSRTGYTGEDGYEVILPADDAVAFWDALMSAGVAPCGLGARDTLRLEAGLNLYGQDMDETVTPLESNLGWTVAFEPAERDFIGRDALERQREAGVARKLVGLVLEGRGVLRAHQTVSDGEHAGELTSGSFAPTLGQSIGLARVPQGFGERCEVSIRGRALPARVVRPPFVRHGRPRIG</sequence>
<feature type="domain" description="GCVT N-terminal" evidence="9">
    <location>
        <begin position="7"/>
        <end position="257"/>
    </location>
</feature>
<dbReference type="GO" id="GO:0005960">
    <property type="term" value="C:glycine cleavage complex"/>
    <property type="evidence" value="ECO:0007669"/>
    <property type="project" value="InterPro"/>
</dbReference>
<name>A0A2U2N198_9GAMM</name>
<proteinExistence type="inferred from homology"/>
<dbReference type="InterPro" id="IPR013977">
    <property type="entry name" value="GcvT_C"/>
</dbReference>
<evidence type="ECO:0000256" key="4">
    <source>
        <dbReference type="ARBA" id="ARBA00022679"/>
    </source>
</evidence>
<keyword evidence="12" id="KW-1185">Reference proteome</keyword>
<comment type="similarity">
    <text evidence="1 7">Belongs to the GcvT family.</text>
</comment>
<dbReference type="SUPFAM" id="SSF103025">
    <property type="entry name" value="Folate-binding domain"/>
    <property type="match status" value="1"/>
</dbReference>
<dbReference type="PANTHER" id="PTHR43757:SF2">
    <property type="entry name" value="AMINOMETHYLTRANSFERASE, MITOCHONDRIAL"/>
    <property type="match status" value="1"/>
</dbReference>
<evidence type="ECO:0000259" key="10">
    <source>
        <dbReference type="Pfam" id="PF08669"/>
    </source>
</evidence>
<evidence type="ECO:0000256" key="2">
    <source>
        <dbReference type="ARBA" id="ARBA00012616"/>
    </source>
</evidence>
<comment type="catalytic activity">
    <reaction evidence="6 7">
        <text>N(6)-[(R)-S(8)-aminomethyldihydrolipoyl]-L-lysyl-[protein] + (6S)-5,6,7,8-tetrahydrofolate = N(6)-[(R)-dihydrolipoyl]-L-lysyl-[protein] + (6R)-5,10-methylene-5,6,7,8-tetrahydrofolate + NH4(+)</text>
        <dbReference type="Rhea" id="RHEA:16945"/>
        <dbReference type="Rhea" id="RHEA-COMP:10475"/>
        <dbReference type="Rhea" id="RHEA-COMP:10492"/>
        <dbReference type="ChEBI" id="CHEBI:15636"/>
        <dbReference type="ChEBI" id="CHEBI:28938"/>
        <dbReference type="ChEBI" id="CHEBI:57453"/>
        <dbReference type="ChEBI" id="CHEBI:83100"/>
        <dbReference type="ChEBI" id="CHEBI:83143"/>
        <dbReference type="EC" id="2.1.2.10"/>
    </reaction>
</comment>
<dbReference type="RefSeq" id="WP_109678715.1">
    <property type="nucleotide sequence ID" value="NZ_CP086615.1"/>
</dbReference>
<dbReference type="Gene3D" id="3.30.70.1400">
    <property type="entry name" value="Aminomethyltransferase beta-barrel domains"/>
    <property type="match status" value="1"/>
</dbReference>
<evidence type="ECO:0000256" key="3">
    <source>
        <dbReference type="ARBA" id="ARBA00022576"/>
    </source>
</evidence>
<gene>
    <name evidence="7 11" type="primary">gcvT</name>
    <name evidence="11" type="ORF">DEM34_10230</name>
</gene>
<dbReference type="HAMAP" id="MF_00259">
    <property type="entry name" value="GcvT"/>
    <property type="match status" value="1"/>
</dbReference>
<evidence type="ECO:0000259" key="9">
    <source>
        <dbReference type="Pfam" id="PF01571"/>
    </source>
</evidence>
<dbReference type="GO" id="GO:0008168">
    <property type="term" value="F:methyltransferase activity"/>
    <property type="evidence" value="ECO:0007669"/>
    <property type="project" value="UniProtKB-KW"/>
</dbReference>
<evidence type="ECO:0000256" key="7">
    <source>
        <dbReference type="HAMAP-Rule" id="MF_00259"/>
    </source>
</evidence>
<evidence type="ECO:0000313" key="12">
    <source>
        <dbReference type="Proteomes" id="UP000245474"/>
    </source>
</evidence>
<evidence type="ECO:0000313" key="11">
    <source>
        <dbReference type="EMBL" id="PWG62966.1"/>
    </source>
</evidence>
<dbReference type="PANTHER" id="PTHR43757">
    <property type="entry name" value="AMINOMETHYLTRANSFERASE"/>
    <property type="match status" value="1"/>
</dbReference>
<comment type="subunit">
    <text evidence="7">The glycine cleavage system is composed of four proteins: P, T, L and H.</text>
</comment>
<dbReference type="InterPro" id="IPR006222">
    <property type="entry name" value="GCVT_N"/>
</dbReference>
<evidence type="ECO:0000256" key="8">
    <source>
        <dbReference type="PIRSR" id="PIRSR006487-1"/>
    </source>
</evidence>
<dbReference type="InterPro" id="IPR029043">
    <property type="entry name" value="GcvT/YgfZ_C"/>
</dbReference>
<dbReference type="InterPro" id="IPR006223">
    <property type="entry name" value="GcvT"/>
</dbReference>
<dbReference type="NCBIfam" id="TIGR00528">
    <property type="entry name" value="gcvT"/>
    <property type="match status" value="1"/>
</dbReference>
<dbReference type="PIRSF" id="PIRSF006487">
    <property type="entry name" value="GcvT"/>
    <property type="match status" value="1"/>
</dbReference>
<keyword evidence="11" id="KW-0489">Methyltransferase</keyword>
<dbReference type="GO" id="GO:0008483">
    <property type="term" value="F:transaminase activity"/>
    <property type="evidence" value="ECO:0007669"/>
    <property type="project" value="UniProtKB-KW"/>
</dbReference>
<reference evidence="11 12" key="1">
    <citation type="submission" date="2018-05" db="EMBL/GenBank/DDBJ databases">
        <title>Spiribacter halobius sp. nov., a moderately halophilic bacterium isolated from marine solar saltern.</title>
        <authorList>
            <person name="Zheng W.-S."/>
            <person name="Lu D.-C."/>
            <person name="Du Z.-J."/>
        </authorList>
    </citation>
    <scope>NUCLEOTIDE SEQUENCE [LARGE SCALE GENOMIC DNA]</scope>
    <source>
        <strain evidence="11 12">E85</strain>
    </source>
</reference>
<dbReference type="GO" id="GO:0019464">
    <property type="term" value="P:glycine decarboxylation via glycine cleavage system"/>
    <property type="evidence" value="ECO:0007669"/>
    <property type="project" value="UniProtKB-UniRule"/>
</dbReference>
<comment type="function">
    <text evidence="7">The glycine cleavage system catalyzes the degradation of glycine.</text>
</comment>